<evidence type="ECO:0008006" key="5">
    <source>
        <dbReference type="Google" id="ProtNLM"/>
    </source>
</evidence>
<dbReference type="STRING" id="1414854.GQ61_00220"/>
<name>A0A1W6N2N0_9PROT</name>
<dbReference type="Pfam" id="PF08238">
    <property type="entry name" value="Sel1"/>
    <property type="match status" value="4"/>
</dbReference>
<organism evidence="3 4">
    <name type="scientific">Candidatus Nucleicultrix amoebiphila FS5</name>
    <dbReference type="NCBI Taxonomy" id="1414854"/>
    <lineage>
        <taxon>Bacteria</taxon>
        <taxon>Pseudomonadati</taxon>
        <taxon>Pseudomonadota</taxon>
        <taxon>Alphaproteobacteria</taxon>
        <taxon>Holosporales</taxon>
        <taxon>Candidatus Nucleicultricaceae</taxon>
        <taxon>Candidatus Nucleicultrix</taxon>
    </lineage>
</organism>
<reference evidence="3 4" key="1">
    <citation type="submission" date="2014-06" db="EMBL/GenBank/DDBJ databases">
        <title>The genome of the endonuclear symbiont Nucleicultrix amoebiphila.</title>
        <authorList>
            <person name="Schulz F."/>
            <person name="Horn M."/>
        </authorList>
    </citation>
    <scope>NUCLEOTIDE SEQUENCE [LARGE SCALE GENOMIC DNA]</scope>
    <source>
        <strain evidence="3 4">FS5</strain>
    </source>
</reference>
<dbReference type="EMBL" id="CP008743">
    <property type="protein sequence ID" value="ARN84036.1"/>
    <property type="molecule type" value="Genomic_DNA"/>
</dbReference>
<accession>A0A1W6N2N0</accession>
<dbReference type="InterPro" id="IPR006597">
    <property type="entry name" value="Sel1-like"/>
</dbReference>
<dbReference type="KEGG" id="naf:GQ61_00220"/>
<feature type="signal peptide" evidence="2">
    <location>
        <begin position="1"/>
        <end position="24"/>
    </location>
</feature>
<dbReference type="PANTHER" id="PTHR11102:SF160">
    <property type="entry name" value="ERAD-ASSOCIATED E3 UBIQUITIN-PROTEIN LIGASE COMPONENT HRD3"/>
    <property type="match status" value="1"/>
</dbReference>
<protein>
    <recommendedName>
        <fullName evidence="5">Sel1 repeat family protein</fullName>
    </recommendedName>
</protein>
<evidence type="ECO:0000256" key="1">
    <source>
        <dbReference type="SAM" id="MobiDB-lite"/>
    </source>
</evidence>
<dbReference type="AlphaFoldDB" id="A0A1W6N2N0"/>
<dbReference type="PANTHER" id="PTHR11102">
    <property type="entry name" value="SEL-1-LIKE PROTEIN"/>
    <property type="match status" value="1"/>
</dbReference>
<evidence type="ECO:0000313" key="3">
    <source>
        <dbReference type="EMBL" id="ARN84036.1"/>
    </source>
</evidence>
<feature type="region of interest" description="Disordered" evidence="1">
    <location>
        <begin position="29"/>
        <end position="52"/>
    </location>
</feature>
<gene>
    <name evidence="3" type="ORF">GQ61_00220</name>
</gene>
<dbReference type="Proteomes" id="UP000237351">
    <property type="component" value="Chromosome"/>
</dbReference>
<dbReference type="Gene3D" id="1.25.40.10">
    <property type="entry name" value="Tetratricopeptide repeat domain"/>
    <property type="match status" value="1"/>
</dbReference>
<evidence type="ECO:0000313" key="4">
    <source>
        <dbReference type="Proteomes" id="UP000237351"/>
    </source>
</evidence>
<keyword evidence="4" id="KW-1185">Reference proteome</keyword>
<proteinExistence type="predicted"/>
<dbReference type="SMART" id="SM00671">
    <property type="entry name" value="SEL1"/>
    <property type="match status" value="4"/>
</dbReference>
<feature type="chain" id="PRO_5012709828" description="Sel1 repeat family protein" evidence="2">
    <location>
        <begin position="25"/>
        <end position="568"/>
    </location>
</feature>
<evidence type="ECO:0000256" key="2">
    <source>
        <dbReference type="SAM" id="SignalP"/>
    </source>
</evidence>
<dbReference type="InterPro" id="IPR050767">
    <property type="entry name" value="Sel1_AlgK"/>
</dbReference>
<dbReference type="OrthoDB" id="112232at2"/>
<keyword evidence="2" id="KW-0732">Signal</keyword>
<sequence length="568" mass="64685">MTVVSKLLLTVSFLSFTLSSPLLATQGTEDLPKSKKRKREDDLSTPFTEPQNKKLTLEQKPTLATLRETIKTAKGKALEEAQEQLIDLLFDSGNPSIKPKDYATLFLHMEKRNPKALYLGILSYLNIPQLTPEEINDLKGYLEKERENKSKEALRNFYLGRLYHKGIRPDQLEPNAELAITLNTKAWDKGHVHAAVELGDLYRYGILGQLKPNAELAIAWYTKAWDNGVVRAADVFGALYQKGIPGQLEPNAELAITWLTKGWDKGDARAAIRLGDLYQDGIPGQLAPNHELSLKYFLLSRRLSILGGFLSWRFSHYLDIPTSISEITKDDSLEIEQDINTLKDHLQQARRIIDPEIMMNDPHSTASYFKDSLPIPELLAHYRAIGAYQTKVLTLLPALENPGFLVTWPKIRIVDDQEAIPNTDTEGTFLRRFTVNGQKYLTFGEENVPLSLELVALLKGEDESLVQAQKAIGLLRPMIQTLRDQSLTALIKEQQMKRFFAKEEDKNERAIHTKLIEHNSNLLTALESVEELQENLKIVFEQTTPLRNKRFIHYYKFPVVEENEKLKS</sequence>
<dbReference type="SUPFAM" id="SSF81901">
    <property type="entry name" value="HCP-like"/>
    <property type="match status" value="1"/>
</dbReference>
<dbReference type="RefSeq" id="WP_085783379.1">
    <property type="nucleotide sequence ID" value="NZ_CP008743.1"/>
</dbReference>
<dbReference type="InterPro" id="IPR011990">
    <property type="entry name" value="TPR-like_helical_dom_sf"/>
</dbReference>